<protein>
    <submittedName>
        <fullName evidence="1">Uncharacterized protein</fullName>
    </submittedName>
</protein>
<proteinExistence type="predicted"/>
<evidence type="ECO:0000313" key="1">
    <source>
        <dbReference type="EMBL" id="GAI79224.1"/>
    </source>
</evidence>
<sequence length="322" mass="33440">DEWEGKDTHEADSQVANDMLYFNGTYWIRATPAQIRALLNVADGADVTADNAPKAHKVSHQNGGDDEISAAGLSGLLADDQHVIDAEAVSAMGAKADANPLHHDRAEEWGAAEHTAIGNNAPHHAKYTNAEAKAAAVLAGAITDEETKAPTHDAVYDVAVIAATATTPAEVDAKITTHKNIAAAHHAKTTNAAELTSGELPTARLSTNIKTLSLTFIIDGGGVAITTGQKGHLEIPFACTIKGWTILADVSGSIVVDVWKDTYAAFPPAVGDTIAGSEKPTISGAQKGQDLTLTTWTTAIAAGNILAFNVDSCATITRVVGR</sequence>
<gene>
    <name evidence="1" type="ORF">S12H4_16549</name>
</gene>
<organism evidence="1">
    <name type="scientific">marine sediment metagenome</name>
    <dbReference type="NCBI Taxonomy" id="412755"/>
    <lineage>
        <taxon>unclassified sequences</taxon>
        <taxon>metagenomes</taxon>
        <taxon>ecological metagenomes</taxon>
    </lineage>
</organism>
<accession>X1TGQ2</accession>
<dbReference type="EMBL" id="BARW01008011">
    <property type="protein sequence ID" value="GAI79224.1"/>
    <property type="molecule type" value="Genomic_DNA"/>
</dbReference>
<reference evidence="1" key="1">
    <citation type="journal article" date="2014" name="Front. Microbiol.">
        <title>High frequency of phylogenetically diverse reductive dehalogenase-homologous genes in deep subseafloor sedimentary metagenomes.</title>
        <authorList>
            <person name="Kawai M."/>
            <person name="Futagami T."/>
            <person name="Toyoda A."/>
            <person name="Takaki Y."/>
            <person name="Nishi S."/>
            <person name="Hori S."/>
            <person name="Arai W."/>
            <person name="Tsubouchi T."/>
            <person name="Morono Y."/>
            <person name="Uchiyama I."/>
            <person name="Ito T."/>
            <person name="Fujiyama A."/>
            <person name="Inagaki F."/>
            <person name="Takami H."/>
        </authorList>
    </citation>
    <scope>NUCLEOTIDE SEQUENCE</scope>
    <source>
        <strain evidence="1">Expedition CK06-06</strain>
    </source>
</reference>
<comment type="caution">
    <text evidence="1">The sequence shown here is derived from an EMBL/GenBank/DDBJ whole genome shotgun (WGS) entry which is preliminary data.</text>
</comment>
<feature type="non-terminal residue" evidence="1">
    <location>
        <position position="1"/>
    </location>
</feature>
<dbReference type="AlphaFoldDB" id="X1TGQ2"/>
<name>X1TGQ2_9ZZZZ</name>